<evidence type="ECO:0000313" key="8">
    <source>
        <dbReference type="Proteomes" id="UP000887023"/>
    </source>
</evidence>
<dbReference type="SUPFAM" id="SSF51338">
    <property type="entry name" value="Composite domain of metallo-dependent hydrolases"/>
    <property type="match status" value="1"/>
</dbReference>
<keyword evidence="8" id="KW-1185">Reference proteome</keyword>
<dbReference type="InterPro" id="IPR011059">
    <property type="entry name" value="Metal-dep_hydrolase_composite"/>
</dbReference>
<evidence type="ECO:0000256" key="2">
    <source>
        <dbReference type="ARBA" id="ARBA00022723"/>
    </source>
</evidence>
<dbReference type="PANTHER" id="PTHR11113">
    <property type="entry name" value="N-ACETYLGLUCOSAMINE-6-PHOSPHATE DEACETYLASE"/>
    <property type="match status" value="1"/>
</dbReference>
<comment type="similarity">
    <text evidence="1 5">Belongs to the metallo-dependent hydrolases superfamily. NagA family.</text>
</comment>
<name>A0ABX8SK46_9ACTN</name>
<dbReference type="PIRSF" id="PIRSF038994">
    <property type="entry name" value="NagA"/>
    <property type="match status" value="1"/>
</dbReference>
<dbReference type="Pfam" id="PF01979">
    <property type="entry name" value="Amidohydro_1"/>
    <property type="match status" value="1"/>
</dbReference>
<dbReference type="PANTHER" id="PTHR11113:SF14">
    <property type="entry name" value="N-ACETYLGLUCOSAMINE-6-PHOSPHATE DEACETYLASE"/>
    <property type="match status" value="1"/>
</dbReference>
<dbReference type="InterPro" id="IPR032466">
    <property type="entry name" value="Metal_Hydrolase"/>
</dbReference>
<evidence type="ECO:0000259" key="6">
    <source>
        <dbReference type="Pfam" id="PF01979"/>
    </source>
</evidence>
<evidence type="ECO:0000256" key="1">
    <source>
        <dbReference type="ARBA" id="ARBA00010716"/>
    </source>
</evidence>
<dbReference type="InterPro" id="IPR006680">
    <property type="entry name" value="Amidohydro-rel"/>
</dbReference>
<accession>A0ABX8SK46</accession>
<dbReference type="Gene3D" id="2.30.40.10">
    <property type="entry name" value="Urease, subunit C, domain 1"/>
    <property type="match status" value="1"/>
</dbReference>
<protein>
    <submittedName>
        <fullName evidence="7">N-acetylglucosamine-6-phosphate deacetylase</fullName>
    </submittedName>
</protein>
<feature type="domain" description="Amidohydrolase-related" evidence="6">
    <location>
        <begin position="60"/>
        <end position="375"/>
    </location>
</feature>
<proteinExistence type="inferred from homology"/>
<dbReference type="InterPro" id="IPR003764">
    <property type="entry name" value="GlcNAc_6-P_deAcase"/>
</dbReference>
<dbReference type="Gene3D" id="3.20.20.140">
    <property type="entry name" value="Metal-dependent hydrolases"/>
    <property type="match status" value="1"/>
</dbReference>
<reference evidence="7" key="1">
    <citation type="submission" date="2021-07" db="EMBL/GenBank/DDBJ databases">
        <title>Candidatus Kaistella beijingensis sp. nov. isolated from a municipal wastewater treatment plant is involved in sludge foaming.</title>
        <authorList>
            <person name="Song Y."/>
            <person name="Liu S.-J."/>
        </authorList>
    </citation>
    <scope>NUCLEOTIDE SEQUENCE</scope>
    <source>
        <strain evidence="7">DSM 43998</strain>
    </source>
</reference>
<sequence>MDSRRSGARLFRAATVVAGGVVHRPGWLEVAADGRVSSVGPRPPTGGSACRATVDLRDGTVVPGFVDMHVHGGGGASFDAGSPEQVRTAIATHRAHGTTRMCASLVSAPPELLVRQVRALVPQVESGALAGIHLEGPWLAATRCGAHDPAALRLPKQDEIRRLLDAGAGTIRMVTLAPELPGAPAAIERFRAAGVVVAIGHTEADHRQTRAAIAAGASVATHLFNAMRPIGHREPGPVVALTADPRVTVELIADGVHLDPAMYRWVGGLVGPSRIALITDAMAAAGRPDGEYRLGTRPVTVTGGVARLTGSSTIAGSTATMDRLFRMACGVPDGPDDSRLLAAVLQTSTVPARALGIPVHDLSPGTLADLVVLSPEWEVRQVFSALD</sequence>
<dbReference type="EMBL" id="CP079105">
    <property type="protein sequence ID" value="QXQ16081.1"/>
    <property type="molecule type" value="Genomic_DNA"/>
</dbReference>
<keyword evidence="4 5" id="KW-0119">Carbohydrate metabolism</keyword>
<dbReference type="SUPFAM" id="SSF51556">
    <property type="entry name" value="Metallo-dependent hydrolases"/>
    <property type="match status" value="1"/>
</dbReference>
<dbReference type="Proteomes" id="UP000887023">
    <property type="component" value="Chromosome"/>
</dbReference>
<evidence type="ECO:0000313" key="7">
    <source>
        <dbReference type="EMBL" id="QXQ16081.1"/>
    </source>
</evidence>
<evidence type="ECO:0000256" key="3">
    <source>
        <dbReference type="ARBA" id="ARBA00022801"/>
    </source>
</evidence>
<evidence type="ECO:0000256" key="4">
    <source>
        <dbReference type="ARBA" id="ARBA00023277"/>
    </source>
</evidence>
<organism evidence="7 8">
    <name type="scientific">Skermania pinensis</name>
    <dbReference type="NCBI Taxonomy" id="39122"/>
    <lineage>
        <taxon>Bacteria</taxon>
        <taxon>Bacillati</taxon>
        <taxon>Actinomycetota</taxon>
        <taxon>Actinomycetes</taxon>
        <taxon>Mycobacteriales</taxon>
        <taxon>Gordoniaceae</taxon>
        <taxon>Skermania</taxon>
    </lineage>
</organism>
<keyword evidence="3 5" id="KW-0378">Hydrolase</keyword>
<dbReference type="CDD" id="cd00854">
    <property type="entry name" value="NagA"/>
    <property type="match status" value="1"/>
</dbReference>
<gene>
    <name evidence="7" type="ORF">KV203_19325</name>
</gene>
<evidence type="ECO:0000256" key="5">
    <source>
        <dbReference type="PIRNR" id="PIRNR038994"/>
    </source>
</evidence>
<keyword evidence="2" id="KW-0479">Metal-binding</keyword>